<dbReference type="AlphaFoldDB" id="A0A3R9R8T3"/>
<evidence type="ECO:0000313" key="1">
    <source>
        <dbReference type="EMBL" id="RSL29837.1"/>
    </source>
</evidence>
<name>A0A3R9R8T3_9BACI</name>
<organism evidence="1 2">
    <name type="scientific">Salibacterium salarium</name>
    <dbReference type="NCBI Taxonomy" id="284579"/>
    <lineage>
        <taxon>Bacteria</taxon>
        <taxon>Bacillati</taxon>
        <taxon>Bacillota</taxon>
        <taxon>Bacilli</taxon>
        <taxon>Bacillales</taxon>
        <taxon>Bacillaceae</taxon>
    </lineage>
</organism>
<sequence length="109" mass="12694">MTCCTTTYAKPTRRKRKKKHQFLQEPLFILYVRYEDKFKDWKVEGKNVEIINKHYFEMLNGVGELLDQIPSDKEVLVVCAKEGSSHFVADILAEPVYIINASRKENGNV</sequence>
<dbReference type="EMBL" id="RBVX01000050">
    <property type="protein sequence ID" value="RSL29837.1"/>
    <property type="molecule type" value="Genomic_DNA"/>
</dbReference>
<comment type="caution">
    <text evidence="1">The sequence shown here is derived from an EMBL/GenBank/DDBJ whole genome shotgun (WGS) entry which is preliminary data.</text>
</comment>
<protein>
    <submittedName>
        <fullName evidence="1">Uncharacterized protein</fullName>
    </submittedName>
</protein>
<dbReference type="Proteomes" id="UP000275076">
    <property type="component" value="Unassembled WGS sequence"/>
</dbReference>
<keyword evidence="2" id="KW-1185">Reference proteome</keyword>
<proteinExistence type="predicted"/>
<gene>
    <name evidence="1" type="ORF">D7Z54_29255</name>
</gene>
<evidence type="ECO:0000313" key="2">
    <source>
        <dbReference type="Proteomes" id="UP000275076"/>
    </source>
</evidence>
<reference evidence="1 2" key="1">
    <citation type="submission" date="2018-10" db="EMBL/GenBank/DDBJ databases">
        <title>Draft genome sequence of Bacillus salarius IM0101, isolated from a hypersaline soil in Inner Mongolia, China.</title>
        <authorList>
            <person name="Yamprayoonswat W."/>
            <person name="Boonvisut S."/>
            <person name="Jumpathong W."/>
            <person name="Sittihan S."/>
            <person name="Ruangsuj P."/>
            <person name="Wanthongcharoen S."/>
            <person name="Thongpramul N."/>
            <person name="Pimmason S."/>
            <person name="Yu B."/>
            <person name="Yasawong M."/>
        </authorList>
    </citation>
    <scope>NUCLEOTIDE SEQUENCE [LARGE SCALE GENOMIC DNA]</scope>
    <source>
        <strain evidence="1 2">IM0101</strain>
    </source>
</reference>
<accession>A0A3R9R8T3</accession>